<feature type="signal peptide" evidence="3">
    <location>
        <begin position="1"/>
        <end position="24"/>
    </location>
</feature>
<evidence type="ECO:0000313" key="4">
    <source>
        <dbReference type="Proteomes" id="UP000504604"/>
    </source>
</evidence>
<evidence type="ECO:0000313" key="5">
    <source>
        <dbReference type="RefSeq" id="XP_011082503.1"/>
    </source>
</evidence>
<gene>
    <name evidence="5" type="primary">LOC105165249</name>
</gene>
<name>A0A6I9TCB8_SESIN</name>
<evidence type="ECO:0000256" key="2">
    <source>
        <dbReference type="SAM" id="Phobius"/>
    </source>
</evidence>
<dbReference type="InterPro" id="IPR039346">
    <property type="entry name" value="AGP25/26"/>
</dbReference>
<evidence type="ECO:0000256" key="1">
    <source>
        <dbReference type="SAM" id="MobiDB-lite"/>
    </source>
</evidence>
<protein>
    <submittedName>
        <fullName evidence="5">Classical arabinogalactan protein 26-like</fullName>
    </submittedName>
</protein>
<keyword evidence="2" id="KW-1133">Transmembrane helix</keyword>
<dbReference type="InParanoid" id="A0A6I9TCB8"/>
<feature type="region of interest" description="Disordered" evidence="1">
    <location>
        <begin position="43"/>
        <end position="92"/>
    </location>
</feature>
<dbReference type="PANTHER" id="PTHR35725">
    <property type="entry name" value="CLASSICAL ARABINOGALACTAN PROTEIN 26"/>
    <property type="match status" value="1"/>
</dbReference>
<organism evidence="4 5">
    <name type="scientific">Sesamum indicum</name>
    <name type="common">Oriental sesame</name>
    <name type="synonym">Sesamum orientale</name>
    <dbReference type="NCBI Taxonomy" id="4182"/>
    <lineage>
        <taxon>Eukaryota</taxon>
        <taxon>Viridiplantae</taxon>
        <taxon>Streptophyta</taxon>
        <taxon>Embryophyta</taxon>
        <taxon>Tracheophyta</taxon>
        <taxon>Spermatophyta</taxon>
        <taxon>Magnoliopsida</taxon>
        <taxon>eudicotyledons</taxon>
        <taxon>Gunneridae</taxon>
        <taxon>Pentapetalae</taxon>
        <taxon>asterids</taxon>
        <taxon>lamiids</taxon>
        <taxon>Lamiales</taxon>
        <taxon>Pedaliaceae</taxon>
        <taxon>Sesamum</taxon>
    </lineage>
</organism>
<sequence>MAYSITPFLIVLLSIFMAISSSLANLPASTISAAPALLPDPISPSSPPPALSPDITPLFPSPAGSELSPTESSVPIIPSSPSPPNPDVVAAPGPDMAFPPSGLLPDSSSLRLNLPGFLIPMLVSCLVAFGLM</sequence>
<feature type="chain" id="PRO_5027068988" evidence="3">
    <location>
        <begin position="25"/>
        <end position="132"/>
    </location>
</feature>
<dbReference type="Proteomes" id="UP000504604">
    <property type="component" value="Linkage group LG6"/>
</dbReference>
<keyword evidence="2" id="KW-0472">Membrane</keyword>
<keyword evidence="2" id="KW-0812">Transmembrane</keyword>
<keyword evidence="4" id="KW-1185">Reference proteome</keyword>
<feature type="transmembrane region" description="Helical" evidence="2">
    <location>
        <begin position="112"/>
        <end position="131"/>
    </location>
</feature>
<keyword evidence="3" id="KW-0732">Signal</keyword>
<dbReference type="KEGG" id="sind:105165249"/>
<evidence type="ECO:0000256" key="3">
    <source>
        <dbReference type="SAM" id="SignalP"/>
    </source>
</evidence>
<dbReference type="FunCoup" id="A0A6I9TCB8">
    <property type="interactions" value="9"/>
</dbReference>
<dbReference type="AlphaFoldDB" id="A0A6I9TCB8"/>
<proteinExistence type="predicted"/>
<dbReference type="RefSeq" id="XP_011082503.1">
    <property type="nucleotide sequence ID" value="XM_011084201.2"/>
</dbReference>
<dbReference type="PANTHER" id="PTHR35725:SF4">
    <property type="entry name" value="CLASSICAL ARABINOGALACTAN PROTEIN 26"/>
    <property type="match status" value="1"/>
</dbReference>
<accession>A0A6I9TCB8</accession>
<reference evidence="5" key="1">
    <citation type="submission" date="2025-08" db="UniProtKB">
        <authorList>
            <consortium name="RefSeq"/>
        </authorList>
    </citation>
    <scope>IDENTIFICATION</scope>
</reference>
<feature type="compositionally biased region" description="Low complexity" evidence="1">
    <location>
        <begin position="68"/>
        <end position="77"/>
    </location>
</feature>
<dbReference type="GeneID" id="105165249"/>